<keyword evidence="2" id="KW-0540">Nuclease</keyword>
<gene>
    <name evidence="2" type="ORF">ACGTZG_04875</name>
</gene>
<proteinExistence type="predicted"/>
<dbReference type="InterPro" id="IPR002711">
    <property type="entry name" value="HNH"/>
</dbReference>
<name>A0ABW7DND9_9FIRM</name>
<evidence type="ECO:0000313" key="2">
    <source>
        <dbReference type="EMBL" id="MFG6272517.1"/>
    </source>
</evidence>
<evidence type="ECO:0000313" key="3">
    <source>
        <dbReference type="Proteomes" id="UP001605989"/>
    </source>
</evidence>
<feature type="domain" description="HNH" evidence="1">
    <location>
        <begin position="141"/>
        <end position="179"/>
    </location>
</feature>
<comment type="caution">
    <text evidence="2">The sequence shown here is derived from an EMBL/GenBank/DDBJ whole genome shotgun (WGS) entry which is preliminary data.</text>
</comment>
<dbReference type="InterPro" id="IPR003615">
    <property type="entry name" value="HNH_nuc"/>
</dbReference>
<dbReference type="EMBL" id="JBIEKR010000003">
    <property type="protein sequence ID" value="MFG6272517.1"/>
    <property type="molecule type" value="Genomic_DNA"/>
</dbReference>
<accession>A0ABW7DND9</accession>
<dbReference type="GO" id="GO:0004519">
    <property type="term" value="F:endonuclease activity"/>
    <property type="evidence" value="ECO:0007669"/>
    <property type="project" value="UniProtKB-KW"/>
</dbReference>
<keyword evidence="2" id="KW-0255">Endonuclease</keyword>
<reference evidence="2 3" key="1">
    <citation type="submission" date="2024-10" db="EMBL/GenBank/DDBJ databases">
        <authorList>
            <person name="Sang B.-I."/>
            <person name="Prabhaharan D."/>
        </authorList>
    </citation>
    <scope>NUCLEOTIDE SEQUENCE [LARGE SCALE GENOMIC DNA]</scope>
    <source>
        <strain evidence="2 3">MH</strain>
    </source>
</reference>
<keyword evidence="2" id="KW-0378">Hydrolase</keyword>
<protein>
    <submittedName>
        <fullName evidence="2">HNH endonuclease</fullName>
    </submittedName>
</protein>
<dbReference type="RefSeq" id="WP_162816244.1">
    <property type="nucleotide sequence ID" value="NZ_CP011940.1"/>
</dbReference>
<keyword evidence="3" id="KW-1185">Reference proteome</keyword>
<dbReference type="CDD" id="cd00085">
    <property type="entry name" value="HNHc"/>
    <property type="match status" value="1"/>
</dbReference>
<dbReference type="Proteomes" id="UP001605989">
    <property type="component" value="Unassembled WGS sequence"/>
</dbReference>
<organism evidence="2 3">
    <name type="scientific">Megasphaera hexanoica</name>
    <dbReference type="NCBI Taxonomy" id="1675036"/>
    <lineage>
        <taxon>Bacteria</taxon>
        <taxon>Bacillati</taxon>
        <taxon>Bacillota</taxon>
        <taxon>Negativicutes</taxon>
        <taxon>Veillonellales</taxon>
        <taxon>Veillonellaceae</taxon>
        <taxon>Megasphaera</taxon>
    </lineage>
</organism>
<evidence type="ECO:0000259" key="1">
    <source>
        <dbReference type="Pfam" id="PF01844"/>
    </source>
</evidence>
<dbReference type="Pfam" id="PF01844">
    <property type="entry name" value="HNH"/>
    <property type="match status" value="1"/>
</dbReference>
<sequence>MSRSTVHHYWDALNNISRRLKDMGLVQDDIYEIGDLARLQEVREILFCDADFKALNSRGNQMYSAAFNNYFRFASGEDITKFKARADVLDMPVDVPPSHVSERQIVYRSGIIRLQVMEFAHYTCELHPEHRSFIAEKTHKPYMEGHHAISLHNQPAFSHSLDVYANIVCLCPVCHRQIHYGLIEDKTEMLRQIYHFRAERLAKSGLPVSENEFLELAMRQ</sequence>